<sequence>MPDSDKLPAQPPAASDASAPARRRREVKAPEVRRSELLQAAAALFEEKGVAATAIGDITERAQVAKGTFYIYFASKDALIAEIWKDYVAGFMTVADEAEAADRSQGPQPQKLLQLIERLTHHALDNTELHRLIYSSADAAALVLCKQSDERILARLLASMGENLVGHASRTSGHELQASLIFHALDGALHRAIMAGERIDRAAFVDAIRQFASNALGLEKASP</sequence>
<dbReference type="RefSeq" id="WP_187265584.1">
    <property type="nucleotide sequence ID" value="NZ_JBHUEJ010000019.1"/>
</dbReference>
<dbReference type="InterPro" id="IPR001647">
    <property type="entry name" value="HTH_TetR"/>
</dbReference>
<dbReference type="PROSITE" id="PS50977">
    <property type="entry name" value="HTH_TETR_2"/>
    <property type="match status" value="1"/>
</dbReference>
<dbReference type="Proteomes" id="UP001597304">
    <property type="component" value="Unassembled WGS sequence"/>
</dbReference>
<dbReference type="Pfam" id="PF00440">
    <property type="entry name" value="TetR_N"/>
    <property type="match status" value="1"/>
</dbReference>
<accession>A0ABW4KSQ7</accession>
<keyword evidence="1 2" id="KW-0238">DNA-binding</keyword>
<evidence type="ECO:0000313" key="6">
    <source>
        <dbReference type="Proteomes" id="UP001597304"/>
    </source>
</evidence>
<dbReference type="SUPFAM" id="SSF46689">
    <property type="entry name" value="Homeodomain-like"/>
    <property type="match status" value="1"/>
</dbReference>
<gene>
    <name evidence="5" type="ORF">ACFSF0_09670</name>
</gene>
<evidence type="ECO:0000256" key="2">
    <source>
        <dbReference type="PROSITE-ProRule" id="PRU00335"/>
    </source>
</evidence>
<evidence type="ECO:0000259" key="4">
    <source>
        <dbReference type="PROSITE" id="PS50977"/>
    </source>
</evidence>
<dbReference type="InterPro" id="IPR050624">
    <property type="entry name" value="HTH-type_Tx_Regulator"/>
</dbReference>
<organism evidence="5 6">
    <name type="scientific">Ottowia flava</name>
    <dbReference type="NCBI Taxonomy" id="2675430"/>
    <lineage>
        <taxon>Bacteria</taxon>
        <taxon>Pseudomonadati</taxon>
        <taxon>Pseudomonadota</taxon>
        <taxon>Betaproteobacteria</taxon>
        <taxon>Burkholderiales</taxon>
        <taxon>Comamonadaceae</taxon>
        <taxon>Ottowia</taxon>
    </lineage>
</organism>
<name>A0ABW4KSQ7_9BURK</name>
<dbReference type="PANTHER" id="PTHR43479:SF11">
    <property type="entry name" value="ACREF_ENVCD OPERON REPRESSOR-RELATED"/>
    <property type="match status" value="1"/>
</dbReference>
<proteinExistence type="predicted"/>
<dbReference type="PANTHER" id="PTHR43479">
    <property type="entry name" value="ACREF/ENVCD OPERON REPRESSOR-RELATED"/>
    <property type="match status" value="1"/>
</dbReference>
<evidence type="ECO:0000313" key="5">
    <source>
        <dbReference type="EMBL" id="MFD1710872.1"/>
    </source>
</evidence>
<dbReference type="PRINTS" id="PR00455">
    <property type="entry name" value="HTHTETR"/>
</dbReference>
<dbReference type="InterPro" id="IPR009057">
    <property type="entry name" value="Homeodomain-like_sf"/>
</dbReference>
<comment type="caution">
    <text evidence="5">The sequence shown here is derived from an EMBL/GenBank/DDBJ whole genome shotgun (WGS) entry which is preliminary data.</text>
</comment>
<protein>
    <submittedName>
        <fullName evidence="5">TetR/AcrR family transcriptional regulator</fullName>
    </submittedName>
</protein>
<evidence type="ECO:0000256" key="3">
    <source>
        <dbReference type="SAM" id="MobiDB-lite"/>
    </source>
</evidence>
<feature type="DNA-binding region" description="H-T-H motif" evidence="2">
    <location>
        <begin position="54"/>
        <end position="73"/>
    </location>
</feature>
<dbReference type="EMBL" id="JBHUEJ010000019">
    <property type="protein sequence ID" value="MFD1710872.1"/>
    <property type="molecule type" value="Genomic_DNA"/>
</dbReference>
<feature type="domain" description="HTH tetR-type" evidence="4">
    <location>
        <begin position="31"/>
        <end position="91"/>
    </location>
</feature>
<keyword evidence="6" id="KW-1185">Reference proteome</keyword>
<feature type="region of interest" description="Disordered" evidence="3">
    <location>
        <begin position="1"/>
        <end position="30"/>
    </location>
</feature>
<dbReference type="Gene3D" id="1.10.357.10">
    <property type="entry name" value="Tetracycline Repressor, domain 2"/>
    <property type="match status" value="1"/>
</dbReference>
<evidence type="ECO:0000256" key="1">
    <source>
        <dbReference type="ARBA" id="ARBA00023125"/>
    </source>
</evidence>
<reference evidence="6" key="1">
    <citation type="journal article" date="2019" name="Int. J. Syst. Evol. Microbiol.">
        <title>The Global Catalogue of Microorganisms (GCM) 10K type strain sequencing project: providing services to taxonomists for standard genome sequencing and annotation.</title>
        <authorList>
            <consortium name="The Broad Institute Genomics Platform"/>
            <consortium name="The Broad Institute Genome Sequencing Center for Infectious Disease"/>
            <person name="Wu L."/>
            <person name="Ma J."/>
        </authorList>
    </citation>
    <scope>NUCLEOTIDE SEQUENCE [LARGE SCALE GENOMIC DNA]</scope>
    <source>
        <strain evidence="6">LMG 29247</strain>
    </source>
</reference>